<gene>
    <name evidence="1" type="ORF">DSYM_02530</name>
</gene>
<dbReference type="PANTHER" id="PTHR40036:SF1">
    <property type="entry name" value="MACROCIN O-METHYLTRANSFERASE"/>
    <property type="match status" value="1"/>
</dbReference>
<dbReference type="Proteomes" id="UP000662914">
    <property type="component" value="Chromosome"/>
</dbReference>
<dbReference type="Gene3D" id="3.40.50.150">
    <property type="entry name" value="Vaccinia Virus protein VP39"/>
    <property type="match status" value="1"/>
</dbReference>
<dbReference type="KEGG" id="ddz:DSYM_02530"/>
<proteinExistence type="predicted"/>
<dbReference type="Pfam" id="PF05711">
    <property type="entry name" value="TylF"/>
    <property type="match status" value="1"/>
</dbReference>
<organism evidence="1 2">
    <name type="scientific">Candidatus Desulfobacillus denitrificans</name>
    <dbReference type="NCBI Taxonomy" id="2608985"/>
    <lineage>
        <taxon>Bacteria</taxon>
        <taxon>Pseudomonadati</taxon>
        <taxon>Pseudomonadota</taxon>
        <taxon>Betaproteobacteria</taxon>
        <taxon>Candidatus Desulfobacillus</taxon>
    </lineage>
</organism>
<dbReference type="InterPro" id="IPR008884">
    <property type="entry name" value="TylF_MeTrfase"/>
</dbReference>
<evidence type="ECO:0000313" key="1">
    <source>
        <dbReference type="EMBL" id="BBO19554.1"/>
    </source>
</evidence>
<dbReference type="InterPro" id="IPR029063">
    <property type="entry name" value="SAM-dependent_MTases_sf"/>
</dbReference>
<sequence length="221" mass="24972">MTWIKDPEFVRAYTKGMDSGHKMGRPKGSQKDIHIEWRVHMILWAAQHAMQLEGDFVECGVNTGILSLAVCDYLNFEKLADRKFWLFDTFRGIPEDQMAASERAHAIGANETSYEECYELAVRNFAPYPNAKLVRGKVPESFANVDIQRVAYLSIDMNIAKPEVDAMEFFWDKLVKGAPVVFDDYGWAHSGEQHDALNAFARSRGVKIATLPTGQGLLIKP</sequence>
<dbReference type="EMBL" id="AP021857">
    <property type="protein sequence ID" value="BBO19554.1"/>
    <property type="molecule type" value="Genomic_DNA"/>
</dbReference>
<accession>A0A809S8E7</accession>
<protein>
    <recommendedName>
        <fullName evidence="3">Methyltransferase</fullName>
    </recommendedName>
</protein>
<reference evidence="1" key="1">
    <citation type="journal article" name="DNA Res.">
        <title>The physiological potential of anammox bacteria as revealed by their core genome structure.</title>
        <authorList>
            <person name="Okubo T."/>
            <person name="Toyoda A."/>
            <person name="Fukuhara K."/>
            <person name="Uchiyama I."/>
            <person name="Harigaya Y."/>
            <person name="Kuroiwa M."/>
            <person name="Suzuki T."/>
            <person name="Murakami Y."/>
            <person name="Suwa Y."/>
            <person name="Takami H."/>
        </authorList>
    </citation>
    <scope>NUCLEOTIDE SEQUENCE</scope>
    <source>
        <strain evidence="1">317325-3</strain>
    </source>
</reference>
<name>A0A809S8E7_9PROT</name>
<dbReference type="AlphaFoldDB" id="A0A809S8E7"/>
<dbReference type="PANTHER" id="PTHR40036">
    <property type="entry name" value="MACROCIN O-METHYLTRANSFERASE"/>
    <property type="match status" value="1"/>
</dbReference>
<evidence type="ECO:0000313" key="2">
    <source>
        <dbReference type="Proteomes" id="UP000662914"/>
    </source>
</evidence>
<evidence type="ECO:0008006" key="3">
    <source>
        <dbReference type="Google" id="ProtNLM"/>
    </source>
</evidence>